<dbReference type="InterPro" id="IPR032675">
    <property type="entry name" value="LRR_dom_sf"/>
</dbReference>
<evidence type="ECO:0000313" key="2">
    <source>
        <dbReference type="EMBL" id="CAF1415208.1"/>
    </source>
</evidence>
<dbReference type="Proteomes" id="UP000663852">
    <property type="component" value="Unassembled WGS sequence"/>
</dbReference>
<evidence type="ECO:0000313" key="1">
    <source>
        <dbReference type="EMBL" id="CAF0818686.1"/>
    </source>
</evidence>
<dbReference type="Gene3D" id="3.80.10.10">
    <property type="entry name" value="Ribonuclease Inhibitor"/>
    <property type="match status" value="1"/>
</dbReference>
<proteinExistence type="predicted"/>
<keyword evidence="3" id="KW-1185">Reference proteome</keyword>
<name>A0A815LVZ3_ADIRI</name>
<dbReference type="OrthoDB" id="10048799at2759"/>
<comment type="caution">
    <text evidence="2">The sequence shown here is derived from an EMBL/GenBank/DDBJ whole genome shotgun (WGS) entry which is preliminary data.</text>
</comment>
<dbReference type="AlphaFoldDB" id="A0A815LVZ3"/>
<sequence length="325" mass="37980">MTGQTLLEDLPVEVWFTIFSYLNAREQFHSFFNLKSNINQLLSNYYHRINLKFKDKDSECVLEHVLRCSPQSNCISSLRLDNINKMNIFHDINCLHFPNLRSLTLCNLHVTNDILNLLRYYALSLEYLNVSSFVSSKWVELLDLIISFSKLQTCYLNLNMILCPFRTELRSPLKHLIFPGANRVCQKTNLVSFLEYFPSLESLHVGCRKIINNDATYEPVSVSNLSLQLSYLPESFNEFMSFMLAIASHVKKLQIKCCHSVSNILYVKVFHWMRLLDSLDSLNELILIITPGKNVTKKNWKRRCDELMELTKMRNIHLQVISVKN</sequence>
<accession>A0A815LVZ3</accession>
<evidence type="ECO:0008006" key="4">
    <source>
        <dbReference type="Google" id="ProtNLM"/>
    </source>
</evidence>
<dbReference type="Proteomes" id="UP000663828">
    <property type="component" value="Unassembled WGS sequence"/>
</dbReference>
<protein>
    <recommendedName>
        <fullName evidence="4">F-box domain-containing protein</fullName>
    </recommendedName>
</protein>
<organism evidence="2 3">
    <name type="scientific">Adineta ricciae</name>
    <name type="common">Rotifer</name>
    <dbReference type="NCBI Taxonomy" id="249248"/>
    <lineage>
        <taxon>Eukaryota</taxon>
        <taxon>Metazoa</taxon>
        <taxon>Spiralia</taxon>
        <taxon>Gnathifera</taxon>
        <taxon>Rotifera</taxon>
        <taxon>Eurotatoria</taxon>
        <taxon>Bdelloidea</taxon>
        <taxon>Adinetida</taxon>
        <taxon>Adinetidae</taxon>
        <taxon>Adineta</taxon>
    </lineage>
</organism>
<dbReference type="EMBL" id="CAJNOJ010000016">
    <property type="protein sequence ID" value="CAF0818686.1"/>
    <property type="molecule type" value="Genomic_DNA"/>
</dbReference>
<evidence type="ECO:0000313" key="3">
    <source>
        <dbReference type="Proteomes" id="UP000663828"/>
    </source>
</evidence>
<gene>
    <name evidence="1" type="ORF">EDS130_LOCUS5734</name>
    <name evidence="2" type="ORF">XAT740_LOCUS34897</name>
</gene>
<dbReference type="EMBL" id="CAJNOR010003449">
    <property type="protein sequence ID" value="CAF1415208.1"/>
    <property type="molecule type" value="Genomic_DNA"/>
</dbReference>
<reference evidence="2" key="1">
    <citation type="submission" date="2021-02" db="EMBL/GenBank/DDBJ databases">
        <authorList>
            <person name="Nowell W R."/>
        </authorList>
    </citation>
    <scope>NUCLEOTIDE SEQUENCE</scope>
</reference>